<accession>A0ABT2FFE9</accession>
<keyword evidence="1" id="KW-0732">Signal</keyword>
<gene>
    <name evidence="3" type="ORF">L9G74_00370</name>
</gene>
<reference evidence="3 4" key="1">
    <citation type="submission" date="2022-02" db="EMBL/GenBank/DDBJ databases">
        <authorList>
            <person name="Zhuang L."/>
        </authorList>
    </citation>
    <scope>NUCLEOTIDE SEQUENCE [LARGE SCALE GENOMIC DNA]</scope>
    <source>
        <strain evidence="3 4">C32</strain>
    </source>
</reference>
<dbReference type="Pfam" id="PF21347">
    <property type="entry name" value="DUF3108_like"/>
    <property type="match status" value="1"/>
</dbReference>
<protein>
    <recommendedName>
        <fullName evidence="2">DUF3108 domain-containing protein</fullName>
    </recommendedName>
</protein>
<dbReference type="PROSITE" id="PS51257">
    <property type="entry name" value="PROKAR_LIPOPROTEIN"/>
    <property type="match status" value="1"/>
</dbReference>
<feature type="chain" id="PRO_5046939948" description="DUF3108 domain-containing protein" evidence="1">
    <location>
        <begin position="22"/>
        <end position="236"/>
    </location>
</feature>
<proteinExistence type="predicted"/>
<dbReference type="Gene3D" id="2.40.360.20">
    <property type="match status" value="1"/>
</dbReference>
<dbReference type="RefSeq" id="WP_238894194.1">
    <property type="nucleotide sequence ID" value="NZ_JAKOGG010000001.1"/>
</dbReference>
<comment type="caution">
    <text evidence="3">The sequence shown here is derived from an EMBL/GenBank/DDBJ whole genome shotgun (WGS) entry which is preliminary data.</text>
</comment>
<feature type="signal peptide" evidence="1">
    <location>
        <begin position="1"/>
        <end position="21"/>
    </location>
</feature>
<evidence type="ECO:0000259" key="2">
    <source>
        <dbReference type="Pfam" id="PF21347"/>
    </source>
</evidence>
<dbReference type="InterPro" id="IPR049279">
    <property type="entry name" value="DUF3108-like"/>
</dbReference>
<evidence type="ECO:0000313" key="3">
    <source>
        <dbReference type="EMBL" id="MCS4554888.1"/>
    </source>
</evidence>
<feature type="domain" description="DUF3108" evidence="2">
    <location>
        <begin position="124"/>
        <end position="214"/>
    </location>
</feature>
<dbReference type="Proteomes" id="UP001201549">
    <property type="component" value="Unassembled WGS sequence"/>
</dbReference>
<reference evidence="4" key="2">
    <citation type="submission" date="2023-07" db="EMBL/GenBank/DDBJ databases">
        <title>Shewanella mangrovi sp. nov., an acetaldehyde- degrading bacterium isolated from mangrove sediment.</title>
        <authorList>
            <person name="Liu Y."/>
        </authorList>
    </citation>
    <scope>NUCLEOTIDE SEQUENCE [LARGE SCALE GENOMIC DNA]</scope>
    <source>
        <strain evidence="4">C32</strain>
    </source>
</reference>
<name>A0ABT2FFE9_9GAMM</name>
<dbReference type="EMBL" id="JAKOGG010000001">
    <property type="protein sequence ID" value="MCS4554888.1"/>
    <property type="molecule type" value="Genomic_DNA"/>
</dbReference>
<sequence>MKPRHIAISSLSLLLAACGGAESTADIPENSAAVCFNPELYQGGNSFTMQSMDAQQMNINYTMPGSTDFEGKTLLQLQHKITGTSIDDDLPQHTFYYAVDKENYAFKQPAILMQLAERKAVIHNTPEQVQTFKLQPGQSFEQTITMAEANPDAQGSTIEIKRTFVGMEPITVAAGKFDTCHFRMDVKTTSADGRVQQNEAHQWVAKGSGVSVQQQEGGQTLQLINAHIGEQHFPSK</sequence>
<keyword evidence="4" id="KW-1185">Reference proteome</keyword>
<organism evidence="3 4">
    <name type="scientific">Shewanella electrica</name>
    <dbReference type="NCBI Taxonomy" id="515560"/>
    <lineage>
        <taxon>Bacteria</taxon>
        <taxon>Pseudomonadati</taxon>
        <taxon>Pseudomonadota</taxon>
        <taxon>Gammaproteobacteria</taxon>
        <taxon>Alteromonadales</taxon>
        <taxon>Shewanellaceae</taxon>
        <taxon>Shewanella</taxon>
    </lineage>
</organism>
<evidence type="ECO:0000256" key="1">
    <source>
        <dbReference type="SAM" id="SignalP"/>
    </source>
</evidence>
<evidence type="ECO:0000313" key="4">
    <source>
        <dbReference type="Proteomes" id="UP001201549"/>
    </source>
</evidence>